<dbReference type="RefSeq" id="XP_056763087.1">
    <property type="nucleotide sequence ID" value="XM_056914238.1"/>
</dbReference>
<accession>A0AAD6FZF8</accession>
<evidence type="ECO:0000313" key="4">
    <source>
        <dbReference type="Proteomes" id="UP001213681"/>
    </source>
</evidence>
<dbReference type="InterPro" id="IPR050923">
    <property type="entry name" value="Cell_Proc_Reg/RNA_Proc"/>
</dbReference>
<evidence type="ECO:0000256" key="1">
    <source>
        <dbReference type="SAM" id="MobiDB-lite"/>
    </source>
</evidence>
<protein>
    <recommendedName>
        <fullName evidence="2">FHA domain-containing protein</fullName>
    </recommendedName>
</protein>
<dbReference type="GeneID" id="81604481"/>
<keyword evidence="4" id="KW-1185">Reference proteome</keyword>
<proteinExistence type="predicted"/>
<dbReference type="AlphaFoldDB" id="A0AAD6FZF8"/>
<organism evidence="3 4">
    <name type="scientific">Penicillium daleae</name>
    <dbReference type="NCBI Taxonomy" id="63821"/>
    <lineage>
        <taxon>Eukaryota</taxon>
        <taxon>Fungi</taxon>
        <taxon>Dikarya</taxon>
        <taxon>Ascomycota</taxon>
        <taxon>Pezizomycotina</taxon>
        <taxon>Eurotiomycetes</taxon>
        <taxon>Eurotiomycetidae</taxon>
        <taxon>Eurotiales</taxon>
        <taxon>Aspergillaceae</taxon>
        <taxon>Penicillium</taxon>
    </lineage>
</organism>
<dbReference type="Pfam" id="PF00498">
    <property type="entry name" value="FHA"/>
    <property type="match status" value="1"/>
</dbReference>
<feature type="domain" description="FHA" evidence="2">
    <location>
        <begin position="197"/>
        <end position="260"/>
    </location>
</feature>
<dbReference type="EMBL" id="JAPVEA010000008">
    <property type="protein sequence ID" value="KAJ5439858.1"/>
    <property type="molecule type" value="Genomic_DNA"/>
</dbReference>
<dbReference type="Proteomes" id="UP001213681">
    <property type="component" value="Unassembled WGS sequence"/>
</dbReference>
<feature type="region of interest" description="Disordered" evidence="1">
    <location>
        <begin position="102"/>
        <end position="135"/>
    </location>
</feature>
<comment type="caution">
    <text evidence="3">The sequence shown here is derived from an EMBL/GenBank/DDBJ whole genome shotgun (WGS) entry which is preliminary data.</text>
</comment>
<dbReference type="InterPro" id="IPR000253">
    <property type="entry name" value="FHA_dom"/>
</dbReference>
<dbReference type="SUPFAM" id="SSF49879">
    <property type="entry name" value="SMAD/FHA domain"/>
    <property type="match status" value="1"/>
</dbReference>
<dbReference type="InterPro" id="IPR008984">
    <property type="entry name" value="SMAD_FHA_dom_sf"/>
</dbReference>
<gene>
    <name evidence="3" type="ORF">N7458_010856</name>
</gene>
<dbReference type="PANTHER" id="PTHR23308">
    <property type="entry name" value="NUCLEAR INHIBITOR OF PROTEIN PHOSPHATASE-1"/>
    <property type="match status" value="1"/>
</dbReference>
<dbReference type="PROSITE" id="PS50006">
    <property type="entry name" value="FHA_DOMAIN"/>
    <property type="match status" value="1"/>
</dbReference>
<dbReference type="SMART" id="SM00240">
    <property type="entry name" value="FHA"/>
    <property type="match status" value="1"/>
</dbReference>
<sequence length="289" mass="31658">MLQIGAVNGDETPGTTTRAHGPETTIVEALVETVLGADLRAARLQENLLEETMTNPAGSAENALQTLQTRIAEEIDTAVIDIATTAIATTNARQGDIEAHDLERRGPLPPQSDAFSGELAQSGDAPPPEKIKPNFNQTGRLAAESNTVQVQGGEGIVLKYHEPPEARKPPAKEAWRLYVFKGEDLLEVVELGERSCWLIGRENRVVDFPLEHPSCSKQHAALQFRYVEKRNEFGDRIGKVKPYLIDLESANGSHVNGEAIPAGRYVEVMDKDVIKFGLSTREYVLMLPN</sequence>
<reference evidence="3" key="1">
    <citation type="submission" date="2022-12" db="EMBL/GenBank/DDBJ databases">
        <authorList>
            <person name="Petersen C."/>
        </authorList>
    </citation>
    <scope>NUCLEOTIDE SEQUENCE</scope>
    <source>
        <strain evidence="3">IBT 16125</strain>
    </source>
</reference>
<evidence type="ECO:0000259" key="2">
    <source>
        <dbReference type="PROSITE" id="PS50006"/>
    </source>
</evidence>
<dbReference type="Gene3D" id="2.60.200.20">
    <property type="match status" value="1"/>
</dbReference>
<evidence type="ECO:0000313" key="3">
    <source>
        <dbReference type="EMBL" id="KAJ5439858.1"/>
    </source>
</evidence>
<name>A0AAD6FZF8_9EURO</name>
<dbReference type="FunFam" id="2.60.200.20:FF:000038">
    <property type="entry name" value="FHA domain-containing protein SNIP1"/>
    <property type="match status" value="1"/>
</dbReference>
<feature type="region of interest" description="Disordered" evidence="1">
    <location>
        <begin position="1"/>
        <end position="22"/>
    </location>
</feature>
<reference evidence="3" key="2">
    <citation type="journal article" date="2023" name="IMA Fungus">
        <title>Comparative genomic study of the Penicillium genus elucidates a diverse pangenome and 15 lateral gene transfer events.</title>
        <authorList>
            <person name="Petersen C."/>
            <person name="Sorensen T."/>
            <person name="Nielsen M.R."/>
            <person name="Sondergaard T.E."/>
            <person name="Sorensen J.L."/>
            <person name="Fitzpatrick D.A."/>
            <person name="Frisvad J.C."/>
            <person name="Nielsen K.L."/>
        </authorList>
    </citation>
    <scope>NUCLEOTIDE SEQUENCE</scope>
    <source>
        <strain evidence="3">IBT 16125</strain>
    </source>
</reference>